<feature type="domain" description="DUF5899" evidence="2">
    <location>
        <begin position="175"/>
        <end position="293"/>
    </location>
</feature>
<evidence type="ECO:0000259" key="2">
    <source>
        <dbReference type="Pfam" id="PF19251"/>
    </source>
</evidence>
<evidence type="ECO:0000256" key="1">
    <source>
        <dbReference type="SAM" id="MobiDB-lite"/>
    </source>
</evidence>
<feature type="compositionally biased region" description="Polar residues" evidence="1">
    <location>
        <begin position="24"/>
        <end position="41"/>
    </location>
</feature>
<feature type="region of interest" description="Disordered" evidence="1">
    <location>
        <begin position="24"/>
        <end position="69"/>
    </location>
</feature>
<protein>
    <recommendedName>
        <fullName evidence="2">DUF5899 domain-containing protein</fullName>
    </recommendedName>
</protein>
<organism evidence="3">
    <name type="scientific">viral metagenome</name>
    <dbReference type="NCBI Taxonomy" id="1070528"/>
    <lineage>
        <taxon>unclassified sequences</taxon>
        <taxon>metagenomes</taxon>
        <taxon>organismal metagenomes</taxon>
    </lineage>
</organism>
<evidence type="ECO:0000313" key="3">
    <source>
        <dbReference type="EMBL" id="QHT87280.1"/>
    </source>
</evidence>
<dbReference type="InterPro" id="IPR045418">
    <property type="entry name" value="P2_DUF5899"/>
</dbReference>
<reference evidence="3" key="1">
    <citation type="journal article" date="2020" name="Nature">
        <title>Giant virus diversity and host interactions through global metagenomics.</title>
        <authorList>
            <person name="Schulz F."/>
            <person name="Roux S."/>
            <person name="Paez-Espino D."/>
            <person name="Jungbluth S."/>
            <person name="Walsh D.A."/>
            <person name="Denef V.J."/>
            <person name="McMahon K.D."/>
            <person name="Konstantinidis K.T."/>
            <person name="Eloe-Fadrosh E.A."/>
            <person name="Kyrpides N.C."/>
            <person name="Woyke T."/>
        </authorList>
    </citation>
    <scope>NUCLEOTIDE SEQUENCE</scope>
    <source>
        <strain evidence="3">GVMAG-M-3300023184-190</strain>
    </source>
</reference>
<proteinExistence type="predicted"/>
<sequence>MEVLIPAVALGGLYMINNQSKTNESFTNKRTTSLPNTNIPNRNYPEEFPVVSSDTDQTSELSRNNRYDSGVNGVYTDKYFNPSAQEPTNSSQQYYALTGNKVDGSYFEHNNMVPYFGSNMRTRISNEDKSEGVLDAYSGAGSQYITKSEQSPMFKPTDNQQWAHGAPNMSDFFQSRVNPSMSMSNVKPFEEEMVGPGLGQGYGTAGAGGFNSGMLARDTWLPKTADQMRVDNKPKATGMGILGYEGPANSAIKQNATVEQMGIMEKHLPEQSFEWGHDRLFTTTGLEKGQTMHSMPVDRYVSRPETAVEYAGIAGSYLPESYVQGEYMPTHNQQLGSLPFAGANANGRNYATDADYESRSRVAYPNNRTVNKQDNYFGMVSGSLGAVVAPLLDALRPSRRQNVIGSLRPYQNPGTRVSESYIFNPADRLPTTIRETTEGSKYHHNINTNQLGGAYKVTDHEAKHTYRQDTSVSYGGVATAKDKLGGAYKVTDHDAKHTYRQDTSVSYGGVATAKDKLGGAYKVTDHDAKHTYRQDTSVSYGGVATAKDKLGGAYKVTDHDAKHTYRQDTSVSYGGVATAKDKLGGAYKVTDHDAKHTYRQDTSVSYGGGASATDKLGGAYKVTDHEAKRTYRQDSSVFYAGGAGATDQLSGAYHVTEHDAPHTYRQDTSDFFYAGGASAPASTRQTKSYEAVYNQRNNEVKQGLLNGHTPKGGMALLNSDVNVRQSTRDHELMNNRAVIGDMPYQSPGPESMGRVAGNTNELYSGIHMDRNSPEIMDALQGNPFVVNYKNGL</sequence>
<accession>A0A6C0I3W9</accession>
<feature type="compositionally biased region" description="Polar residues" evidence="1">
    <location>
        <begin position="52"/>
        <end position="64"/>
    </location>
</feature>
<dbReference type="Pfam" id="PF19251">
    <property type="entry name" value="DUF5899"/>
    <property type="match status" value="1"/>
</dbReference>
<dbReference type="EMBL" id="MN740086">
    <property type="protein sequence ID" value="QHT87280.1"/>
    <property type="molecule type" value="Genomic_DNA"/>
</dbReference>
<dbReference type="AlphaFoldDB" id="A0A6C0I3W9"/>
<name>A0A6C0I3W9_9ZZZZ</name>